<dbReference type="AlphaFoldDB" id="W2SFW0"/>
<evidence type="ECO:0000313" key="1">
    <source>
        <dbReference type="EMBL" id="ETN68509.1"/>
    </source>
</evidence>
<protein>
    <submittedName>
        <fullName evidence="1">Uncharacterized protein</fullName>
    </submittedName>
</protein>
<dbReference type="STRING" id="51031.W2SFW0"/>
<accession>W2SFW0</accession>
<evidence type="ECO:0000313" key="2">
    <source>
        <dbReference type="Proteomes" id="UP000053676"/>
    </source>
</evidence>
<dbReference type="EMBL" id="KI669253">
    <property type="protein sequence ID" value="ETN68509.1"/>
    <property type="molecule type" value="Genomic_DNA"/>
</dbReference>
<dbReference type="KEGG" id="nai:NECAME_05592"/>
<gene>
    <name evidence="1" type="ORF">NECAME_05592</name>
</gene>
<name>W2SFW0_NECAM</name>
<dbReference type="Proteomes" id="UP000053676">
    <property type="component" value="Unassembled WGS sequence"/>
</dbReference>
<keyword evidence="2" id="KW-1185">Reference proteome</keyword>
<organism evidence="1 2">
    <name type="scientific">Necator americanus</name>
    <name type="common">Human hookworm</name>
    <dbReference type="NCBI Taxonomy" id="51031"/>
    <lineage>
        <taxon>Eukaryota</taxon>
        <taxon>Metazoa</taxon>
        <taxon>Ecdysozoa</taxon>
        <taxon>Nematoda</taxon>
        <taxon>Chromadorea</taxon>
        <taxon>Rhabditida</taxon>
        <taxon>Rhabditina</taxon>
        <taxon>Rhabditomorpha</taxon>
        <taxon>Strongyloidea</taxon>
        <taxon>Ancylostomatidae</taxon>
        <taxon>Bunostominae</taxon>
        <taxon>Necator</taxon>
    </lineage>
</organism>
<dbReference type="OrthoDB" id="5857081at2759"/>
<reference evidence="2" key="1">
    <citation type="journal article" date="2014" name="Nat. Genet.">
        <title>Genome of the human hookworm Necator americanus.</title>
        <authorList>
            <person name="Tang Y.T."/>
            <person name="Gao X."/>
            <person name="Rosa B.A."/>
            <person name="Abubucker S."/>
            <person name="Hallsworth-Pepin K."/>
            <person name="Martin J."/>
            <person name="Tyagi R."/>
            <person name="Heizer E."/>
            <person name="Zhang X."/>
            <person name="Bhonagiri-Palsikar V."/>
            <person name="Minx P."/>
            <person name="Warren W.C."/>
            <person name="Wang Q."/>
            <person name="Zhan B."/>
            <person name="Hotez P.J."/>
            <person name="Sternberg P.W."/>
            <person name="Dougall A."/>
            <person name="Gaze S.T."/>
            <person name="Mulvenna J."/>
            <person name="Sotillo J."/>
            <person name="Ranganathan S."/>
            <person name="Rabelo E.M."/>
            <person name="Wilson R.K."/>
            <person name="Felgner P.L."/>
            <person name="Bethony J."/>
            <person name="Hawdon J.M."/>
            <person name="Gasser R.B."/>
            <person name="Loukas A."/>
            <person name="Mitreva M."/>
        </authorList>
    </citation>
    <scope>NUCLEOTIDE SEQUENCE [LARGE SCALE GENOMIC DNA]</scope>
</reference>
<sequence>MRKIRSGVESGTGAGNSLAKYGNCTIANKNKSKPLRNQCRIFLGGHVHFKEEPIFEDDVLFSSHTLRPAALVSIFAKMMILDATYLLSRSEMLLLGLLLLAPTLLAQEGPCDSAPNPTAKAFCLQLHKWDEQARKEASKKRIALPPGIKGKAMIAAELAPIASSIYQCMDLTCMCTYLRGTRAANGQCVLPNGQMLRKAIR</sequence>
<proteinExistence type="predicted"/>